<evidence type="ECO:0000313" key="2">
    <source>
        <dbReference type="Proteomes" id="UP000275394"/>
    </source>
</evidence>
<name>A0A3N2E0F5_9GAMM</name>
<protein>
    <submittedName>
        <fullName evidence="1">Uncharacterized protein</fullName>
    </submittedName>
</protein>
<proteinExistence type="predicted"/>
<sequence>MKIVTAKESSRYSGHEVSKITDSETSSAAVEVPWGFYLASQGRRILTRVMTGSINSCFAYFFWDKERSNFFFAHVSTDGEAASVASLVKKLSGNNYSDQSLFVCVTGVAPQSTTVKRINYIVENINKAHRFFNAKDGGVTFDLSLESITETGGAVAPNTRISRKERTLAMIKPPKLPLEGMQVHDSWVE</sequence>
<dbReference type="OrthoDB" id="9912746at2"/>
<organism evidence="1 2">
    <name type="scientific">Sinobacterium caligoides</name>
    <dbReference type="NCBI Taxonomy" id="933926"/>
    <lineage>
        <taxon>Bacteria</taxon>
        <taxon>Pseudomonadati</taxon>
        <taxon>Pseudomonadota</taxon>
        <taxon>Gammaproteobacteria</taxon>
        <taxon>Cellvibrionales</taxon>
        <taxon>Spongiibacteraceae</taxon>
        <taxon>Sinobacterium</taxon>
    </lineage>
</organism>
<keyword evidence="2" id="KW-1185">Reference proteome</keyword>
<dbReference type="AlphaFoldDB" id="A0A3N2E0F5"/>
<reference evidence="1 2" key="1">
    <citation type="submission" date="2018-11" db="EMBL/GenBank/DDBJ databases">
        <title>Genomic Encyclopedia of Type Strains, Phase IV (KMG-IV): sequencing the most valuable type-strain genomes for metagenomic binning, comparative biology and taxonomic classification.</title>
        <authorList>
            <person name="Goeker M."/>
        </authorList>
    </citation>
    <scope>NUCLEOTIDE SEQUENCE [LARGE SCALE GENOMIC DNA]</scope>
    <source>
        <strain evidence="1 2">DSM 100316</strain>
    </source>
</reference>
<dbReference type="EMBL" id="RKHR01000003">
    <property type="protein sequence ID" value="ROS05591.1"/>
    <property type="molecule type" value="Genomic_DNA"/>
</dbReference>
<dbReference type="Proteomes" id="UP000275394">
    <property type="component" value="Unassembled WGS sequence"/>
</dbReference>
<gene>
    <name evidence="1" type="ORF">EDC56_1133</name>
</gene>
<accession>A0A3N2E0F5</accession>
<evidence type="ECO:0000313" key="1">
    <source>
        <dbReference type="EMBL" id="ROS05591.1"/>
    </source>
</evidence>
<dbReference type="RefSeq" id="WP_123711487.1">
    <property type="nucleotide sequence ID" value="NZ_RKHR01000003.1"/>
</dbReference>
<comment type="caution">
    <text evidence="1">The sequence shown here is derived from an EMBL/GenBank/DDBJ whole genome shotgun (WGS) entry which is preliminary data.</text>
</comment>